<dbReference type="PROSITE" id="PS50932">
    <property type="entry name" value="HTH_LACI_2"/>
    <property type="match status" value="1"/>
</dbReference>
<evidence type="ECO:0000256" key="3">
    <source>
        <dbReference type="ARBA" id="ARBA00023163"/>
    </source>
</evidence>
<dbReference type="Pfam" id="PF00356">
    <property type="entry name" value="LacI"/>
    <property type="match status" value="1"/>
</dbReference>
<gene>
    <name evidence="5" type="ORF">HNR11_002244</name>
</gene>
<sequence length="348" mass="37135">MAASARRLMTSLDDVARAAGVSAATVSRALSGRGNVSASTRAKIQKVAADLDYVASSAASSLASGRMRNLGVIMPELHRWFFNTVLTGISDEATRAGYDVTLYNVTGDPEVRREIFSAFLRRRRVDAVVVVALELSEWEEMELQRLEIPVVIIGGTSGMLPGVAIDDLAITELATAHLLELGHQVLGFIGGAEGFDADYKVPSQRREGFDRALRRRGLPTHPELIAEADFTIPGGFHAARQLLGQPGTGMTALVAASDEMAIGAVLAARELGITVPEELSVVGIDGHELGALFELTTVDQHAQHQGETAAKLILAAVESGAERPEMLDLPFDLLVRRSTARAAATPHR</sequence>
<organism evidence="5 6">
    <name type="scientific">Nesterenkonia sandarakina</name>
    <dbReference type="NCBI Taxonomy" id="272918"/>
    <lineage>
        <taxon>Bacteria</taxon>
        <taxon>Bacillati</taxon>
        <taxon>Actinomycetota</taxon>
        <taxon>Actinomycetes</taxon>
        <taxon>Micrococcales</taxon>
        <taxon>Micrococcaceae</taxon>
        <taxon>Nesterenkonia</taxon>
    </lineage>
</organism>
<evidence type="ECO:0000256" key="1">
    <source>
        <dbReference type="ARBA" id="ARBA00023015"/>
    </source>
</evidence>
<proteinExistence type="predicted"/>
<dbReference type="Gene3D" id="1.10.260.40">
    <property type="entry name" value="lambda repressor-like DNA-binding domains"/>
    <property type="match status" value="1"/>
</dbReference>
<dbReference type="Pfam" id="PF00532">
    <property type="entry name" value="Peripla_BP_1"/>
    <property type="match status" value="1"/>
</dbReference>
<comment type="caution">
    <text evidence="5">The sequence shown here is derived from an EMBL/GenBank/DDBJ whole genome shotgun (WGS) entry which is preliminary data.</text>
</comment>
<dbReference type="RefSeq" id="WP_343050662.1">
    <property type="nucleotide sequence ID" value="NZ_BAAALK010000002.1"/>
</dbReference>
<keyword evidence="2 5" id="KW-0238">DNA-binding</keyword>
<evidence type="ECO:0000259" key="4">
    <source>
        <dbReference type="PROSITE" id="PS50932"/>
    </source>
</evidence>
<evidence type="ECO:0000313" key="6">
    <source>
        <dbReference type="Proteomes" id="UP000560069"/>
    </source>
</evidence>
<dbReference type="SUPFAM" id="SSF47413">
    <property type="entry name" value="lambda repressor-like DNA-binding domains"/>
    <property type="match status" value="1"/>
</dbReference>
<dbReference type="PROSITE" id="PS00356">
    <property type="entry name" value="HTH_LACI_1"/>
    <property type="match status" value="1"/>
</dbReference>
<dbReference type="AlphaFoldDB" id="A0A7Z0EAP1"/>
<dbReference type="Proteomes" id="UP000560069">
    <property type="component" value="Unassembled WGS sequence"/>
</dbReference>
<dbReference type="SMART" id="SM00354">
    <property type="entry name" value="HTH_LACI"/>
    <property type="match status" value="1"/>
</dbReference>
<keyword evidence="3" id="KW-0804">Transcription</keyword>
<evidence type="ECO:0000313" key="5">
    <source>
        <dbReference type="EMBL" id="NYJ17710.1"/>
    </source>
</evidence>
<dbReference type="InterPro" id="IPR001761">
    <property type="entry name" value="Peripla_BP/Lac1_sug-bd_dom"/>
</dbReference>
<dbReference type="InterPro" id="IPR000843">
    <property type="entry name" value="HTH_LacI"/>
</dbReference>
<dbReference type="EMBL" id="JACCFQ010000001">
    <property type="protein sequence ID" value="NYJ17710.1"/>
    <property type="molecule type" value="Genomic_DNA"/>
</dbReference>
<evidence type="ECO:0000256" key="2">
    <source>
        <dbReference type="ARBA" id="ARBA00023125"/>
    </source>
</evidence>
<reference evidence="5 6" key="1">
    <citation type="submission" date="2020-07" db="EMBL/GenBank/DDBJ databases">
        <title>Sequencing the genomes of 1000 actinobacteria strains.</title>
        <authorList>
            <person name="Klenk H.-P."/>
        </authorList>
    </citation>
    <scope>NUCLEOTIDE SEQUENCE [LARGE SCALE GENOMIC DNA]</scope>
    <source>
        <strain evidence="5 6">DSM 15664</strain>
    </source>
</reference>
<accession>A0A7Z0EAP1</accession>
<protein>
    <submittedName>
        <fullName evidence="5">DNA-binding LacI/PurR family transcriptional regulator</fullName>
    </submittedName>
</protein>
<dbReference type="Gene3D" id="3.40.50.2300">
    <property type="match status" value="2"/>
</dbReference>
<feature type="domain" description="HTH lacI-type" evidence="4">
    <location>
        <begin position="10"/>
        <end position="64"/>
    </location>
</feature>
<dbReference type="PANTHER" id="PTHR30146:SF155">
    <property type="entry name" value="ALANINE RACEMASE"/>
    <property type="match status" value="1"/>
</dbReference>
<dbReference type="InterPro" id="IPR010982">
    <property type="entry name" value="Lambda_DNA-bd_dom_sf"/>
</dbReference>
<dbReference type="GO" id="GO:0003700">
    <property type="term" value="F:DNA-binding transcription factor activity"/>
    <property type="evidence" value="ECO:0007669"/>
    <property type="project" value="TreeGrafter"/>
</dbReference>
<dbReference type="CDD" id="cd01392">
    <property type="entry name" value="HTH_LacI"/>
    <property type="match status" value="1"/>
</dbReference>
<name>A0A7Z0EAP1_9MICC</name>
<keyword evidence="6" id="KW-1185">Reference proteome</keyword>
<keyword evidence="1" id="KW-0805">Transcription regulation</keyword>
<dbReference type="PANTHER" id="PTHR30146">
    <property type="entry name" value="LACI-RELATED TRANSCRIPTIONAL REPRESSOR"/>
    <property type="match status" value="1"/>
</dbReference>
<dbReference type="GO" id="GO:0000976">
    <property type="term" value="F:transcription cis-regulatory region binding"/>
    <property type="evidence" value="ECO:0007669"/>
    <property type="project" value="TreeGrafter"/>
</dbReference>
<dbReference type="CDD" id="cd06267">
    <property type="entry name" value="PBP1_LacI_sugar_binding-like"/>
    <property type="match status" value="1"/>
</dbReference>
<dbReference type="InterPro" id="IPR028082">
    <property type="entry name" value="Peripla_BP_I"/>
</dbReference>
<dbReference type="SUPFAM" id="SSF53822">
    <property type="entry name" value="Periplasmic binding protein-like I"/>
    <property type="match status" value="1"/>
</dbReference>